<comment type="caution">
    <text evidence="1">The sequence shown here is derived from an EMBL/GenBank/DDBJ whole genome shotgun (WGS) entry which is preliminary data.</text>
</comment>
<sequence length="57" mass="6133">MTRPLIFALSMIRKIMSEASDSEMPPGASLRLSRIAGKATYAGEAESTLRGKAGDYQ</sequence>
<proteinExistence type="predicted"/>
<evidence type="ECO:0000313" key="1">
    <source>
        <dbReference type="EMBL" id="KFD18772.1"/>
    </source>
</evidence>
<protein>
    <submittedName>
        <fullName evidence="1">Uncharacterized protein</fullName>
    </submittedName>
</protein>
<reference evidence="1 2" key="1">
    <citation type="submission" date="2014-05" db="EMBL/GenBank/DDBJ databases">
        <title>ATOL: Assembling a taxonomically balanced genome-scale reconstruction of the evolutionary history of the Enterobacteriaceae.</title>
        <authorList>
            <person name="Plunkett G.III."/>
            <person name="Neeno-Eckwall E.C."/>
            <person name="Glasner J.D."/>
            <person name="Perna N.T."/>
        </authorList>
    </citation>
    <scope>NUCLEOTIDE SEQUENCE [LARGE SCALE GENOMIC DNA]</scope>
    <source>
        <strain evidence="1 2">ATCC 33301</strain>
    </source>
</reference>
<keyword evidence="2" id="KW-1185">Reference proteome</keyword>
<dbReference type="Proteomes" id="UP000028602">
    <property type="component" value="Unassembled WGS sequence"/>
</dbReference>
<dbReference type="EMBL" id="JMPR01000035">
    <property type="protein sequence ID" value="KFD18772.1"/>
    <property type="molecule type" value="Genomic_DNA"/>
</dbReference>
<name>A0A085JE76_9GAMM</name>
<gene>
    <name evidence="1" type="ORF">GTPT_2070</name>
</gene>
<dbReference type="AlphaFoldDB" id="A0A085JE76"/>
<organism evidence="1 2">
    <name type="scientific">Tatumella ptyseos ATCC 33301</name>
    <dbReference type="NCBI Taxonomy" id="1005995"/>
    <lineage>
        <taxon>Bacteria</taxon>
        <taxon>Pseudomonadati</taxon>
        <taxon>Pseudomonadota</taxon>
        <taxon>Gammaproteobacteria</taxon>
        <taxon>Enterobacterales</taxon>
        <taxon>Erwiniaceae</taxon>
        <taxon>Tatumella</taxon>
    </lineage>
</organism>
<dbReference type="RefSeq" id="WP_156022682.1">
    <property type="nucleotide sequence ID" value="NZ_ATMJ01000017.1"/>
</dbReference>
<accession>A0A085JE76</accession>
<evidence type="ECO:0000313" key="2">
    <source>
        <dbReference type="Proteomes" id="UP000028602"/>
    </source>
</evidence>